<dbReference type="EC" id="4.1.3.42" evidence="6"/>
<evidence type="ECO:0000256" key="4">
    <source>
        <dbReference type="ARBA" id="ARBA00023239"/>
    </source>
</evidence>
<dbReference type="InterPro" id="IPR000887">
    <property type="entry name" value="Aldlse_KDPG_KHG"/>
</dbReference>
<comment type="similarity">
    <text evidence="2">Belongs to the KHG/KDPG aldolase family.</text>
</comment>
<dbReference type="SUPFAM" id="SSF51569">
    <property type="entry name" value="Aldolase"/>
    <property type="match status" value="1"/>
</dbReference>
<comment type="subunit">
    <text evidence="3">Homotrimer.</text>
</comment>
<dbReference type="InterPro" id="IPR013785">
    <property type="entry name" value="Aldolase_TIM"/>
</dbReference>
<reference evidence="6 7" key="1">
    <citation type="submission" date="2020-07" db="EMBL/GenBank/DDBJ databases">
        <title>Sequencing the genomes of 1000 actinobacteria strains.</title>
        <authorList>
            <person name="Klenk H.-P."/>
        </authorList>
    </citation>
    <scope>NUCLEOTIDE SEQUENCE [LARGE SCALE GENOMIC DNA]</scope>
    <source>
        <strain evidence="6 7">DSM 23987</strain>
    </source>
</reference>
<dbReference type="AlphaFoldDB" id="A0A852WHH9"/>
<evidence type="ECO:0000256" key="1">
    <source>
        <dbReference type="ARBA" id="ARBA00004761"/>
    </source>
</evidence>
<keyword evidence="7" id="KW-1185">Reference proteome</keyword>
<accession>A0A852WHH9</accession>
<proteinExistence type="inferred from homology"/>
<comment type="pathway">
    <text evidence="1">Carbohydrate acid metabolism.</text>
</comment>
<evidence type="ECO:0000313" key="6">
    <source>
        <dbReference type="EMBL" id="NYG08657.1"/>
    </source>
</evidence>
<dbReference type="RefSeq" id="WP_179423240.1">
    <property type="nucleotide sequence ID" value="NZ_JACCAB010000001.1"/>
</dbReference>
<dbReference type="GO" id="GO:0008675">
    <property type="term" value="F:2-dehydro-3-deoxy-phosphogluconate aldolase activity"/>
    <property type="evidence" value="ECO:0007669"/>
    <property type="project" value="UniProtKB-EC"/>
</dbReference>
<dbReference type="PANTHER" id="PTHR30246:SF1">
    <property type="entry name" value="2-DEHYDRO-3-DEOXY-6-PHOSPHOGALACTONATE ALDOLASE-RELATED"/>
    <property type="match status" value="1"/>
</dbReference>
<evidence type="ECO:0000313" key="7">
    <source>
        <dbReference type="Proteomes" id="UP000573599"/>
    </source>
</evidence>
<dbReference type="PANTHER" id="PTHR30246">
    <property type="entry name" value="2-KETO-3-DEOXY-6-PHOSPHOGLUCONATE ALDOLASE"/>
    <property type="match status" value="1"/>
</dbReference>
<dbReference type="EC" id="4.1.2.14" evidence="6"/>
<sequence length="200" mass="20659">MAPDLPAFVDQVSRARIIPVLRTQSAHEAVKAAGRSFDAGLTLVELTATTTDWPLALQQVRKDHPDRLVGIGTVLDPADALRAVDAGADFVVSPCPVPAVRGALEGQIPLIEGGLTVGEILAAAKHGVAKLFPAHVGGVTYLRSLLAIAPHSRIVPTGGIPLADVSQWLAAGATAVGVGRDLLEADDMVAAIRQALETPV</sequence>
<organism evidence="6 7">
    <name type="scientific">Pedococcus badiiscoriae</name>
    <dbReference type="NCBI Taxonomy" id="642776"/>
    <lineage>
        <taxon>Bacteria</taxon>
        <taxon>Bacillati</taxon>
        <taxon>Actinomycetota</taxon>
        <taxon>Actinomycetes</taxon>
        <taxon>Micrococcales</taxon>
        <taxon>Intrasporangiaceae</taxon>
        <taxon>Pedococcus</taxon>
    </lineage>
</organism>
<dbReference type="GO" id="GO:0106009">
    <property type="term" value="F:(4S)-4-hydroxy-2-oxoglutarate aldolase activity"/>
    <property type="evidence" value="ECO:0007669"/>
    <property type="project" value="UniProtKB-EC"/>
</dbReference>
<keyword evidence="5" id="KW-0119">Carbohydrate metabolism</keyword>
<evidence type="ECO:0000256" key="5">
    <source>
        <dbReference type="ARBA" id="ARBA00023277"/>
    </source>
</evidence>
<dbReference type="Gene3D" id="3.20.20.70">
    <property type="entry name" value="Aldolase class I"/>
    <property type="match status" value="1"/>
</dbReference>
<dbReference type="Proteomes" id="UP000573599">
    <property type="component" value="Unassembled WGS sequence"/>
</dbReference>
<dbReference type="EMBL" id="JACCAB010000001">
    <property type="protein sequence ID" value="NYG08657.1"/>
    <property type="molecule type" value="Genomic_DNA"/>
</dbReference>
<dbReference type="Pfam" id="PF01081">
    <property type="entry name" value="Aldolase"/>
    <property type="match status" value="1"/>
</dbReference>
<keyword evidence="4 6" id="KW-0456">Lyase</keyword>
<comment type="caution">
    <text evidence="6">The sequence shown here is derived from an EMBL/GenBank/DDBJ whole genome shotgun (WGS) entry which is preliminary data.</text>
</comment>
<protein>
    <submittedName>
        <fullName evidence="6">2-dehydro-3-deoxyphosphogluconate aldolase/(4S)-4-hydroxy-2-oxoglutarate aldolase</fullName>
        <ecNumber evidence="6">4.1.2.14</ecNumber>
        <ecNumber evidence="6">4.1.3.42</ecNumber>
    </submittedName>
</protein>
<evidence type="ECO:0000256" key="3">
    <source>
        <dbReference type="ARBA" id="ARBA00011233"/>
    </source>
</evidence>
<dbReference type="CDD" id="cd00452">
    <property type="entry name" value="KDPG_aldolase"/>
    <property type="match status" value="1"/>
</dbReference>
<name>A0A852WHH9_9MICO</name>
<gene>
    <name evidence="6" type="ORF">BJ986_003144</name>
</gene>
<evidence type="ECO:0000256" key="2">
    <source>
        <dbReference type="ARBA" id="ARBA00006906"/>
    </source>
</evidence>